<accession>X8E971</accession>
<evidence type="ECO:0000313" key="1">
    <source>
        <dbReference type="EMBL" id="EUA76360.1"/>
    </source>
</evidence>
<reference evidence="1" key="1">
    <citation type="submission" date="2014-01" db="EMBL/GenBank/DDBJ databases">
        <authorList>
            <person name="Brown-Elliot B."/>
            <person name="Wallace R."/>
            <person name="Lenaerts A."/>
            <person name="Ordway D."/>
            <person name="DeGroote M.A."/>
            <person name="Parker T."/>
            <person name="Sizemore C."/>
            <person name="Tallon L.J."/>
            <person name="Sadzewicz L.K."/>
            <person name="Sengamalay N."/>
            <person name="Fraser C.M."/>
            <person name="Hine E."/>
            <person name="Shefchek K.A."/>
            <person name="Das S.P."/>
            <person name="Tettelin H."/>
        </authorList>
    </citation>
    <scope>NUCLEOTIDE SEQUENCE [LARGE SCALE GENOMIC DNA]</scope>
    <source>
        <strain evidence="1">4042</strain>
    </source>
</reference>
<dbReference type="AlphaFoldDB" id="X8E971"/>
<protein>
    <submittedName>
        <fullName evidence="1">Uncharacterized protein</fullName>
    </submittedName>
</protein>
<sequence length="83" mass="9241">MASRGLVSEATDRWTSRWAYTWPKPQPVGPRQLITETRRMCVERVTIARTVFKVPLIFPFDCLLMPEAGAAHCADFCPSSAGG</sequence>
<proteinExistence type="predicted"/>
<comment type="caution">
    <text evidence="1">The sequence shown here is derived from an EMBL/GenBank/DDBJ whole genome shotgun (WGS) entry which is preliminary data.</text>
</comment>
<organism evidence="1">
    <name type="scientific">Mycobacterium xenopi 4042</name>
    <dbReference type="NCBI Taxonomy" id="1299334"/>
    <lineage>
        <taxon>Bacteria</taxon>
        <taxon>Bacillati</taxon>
        <taxon>Actinomycetota</taxon>
        <taxon>Actinomycetes</taxon>
        <taxon>Mycobacteriales</taxon>
        <taxon>Mycobacteriaceae</taxon>
        <taxon>Mycobacterium</taxon>
    </lineage>
</organism>
<gene>
    <name evidence="1" type="ORF">I553_7394</name>
</gene>
<name>X8E971_MYCXE</name>
<dbReference type="EMBL" id="JAOB01000006">
    <property type="protein sequence ID" value="EUA76360.1"/>
    <property type="molecule type" value="Genomic_DNA"/>
</dbReference>